<gene>
    <name evidence="1" type="ORF">COR50_07135</name>
</gene>
<accession>A0A291QSP6</accession>
<evidence type="ECO:0000313" key="1">
    <source>
        <dbReference type="EMBL" id="ATL46976.1"/>
    </source>
</evidence>
<sequence length="153" mass="17598">MAQELKLWTKKPKKEFEVLNNNYKIYFSTEEVIQTIYLVDKQTKQKHSKLTAAIRDKKVTSIDLNSEDPEMQPFIYLLKSNLGAYLLLQGHAYILFNKKSVVPTLNAEASPPIHEEDGNSRTPIYFAAKGSKEPAFLGDIDQRLLTYFQSLKK</sequence>
<organism evidence="1 2">
    <name type="scientific">Chitinophaga caeni</name>
    <dbReference type="NCBI Taxonomy" id="2029983"/>
    <lineage>
        <taxon>Bacteria</taxon>
        <taxon>Pseudomonadati</taxon>
        <taxon>Bacteroidota</taxon>
        <taxon>Chitinophagia</taxon>
        <taxon>Chitinophagales</taxon>
        <taxon>Chitinophagaceae</taxon>
        <taxon>Chitinophaga</taxon>
    </lineage>
</organism>
<name>A0A291QSP6_9BACT</name>
<dbReference type="EMBL" id="CP023777">
    <property type="protein sequence ID" value="ATL46976.1"/>
    <property type="molecule type" value="Genomic_DNA"/>
</dbReference>
<dbReference type="Proteomes" id="UP000220133">
    <property type="component" value="Chromosome"/>
</dbReference>
<keyword evidence="2" id="KW-1185">Reference proteome</keyword>
<evidence type="ECO:0000313" key="2">
    <source>
        <dbReference type="Proteomes" id="UP000220133"/>
    </source>
</evidence>
<dbReference type="AlphaFoldDB" id="A0A291QSP6"/>
<proteinExistence type="predicted"/>
<dbReference type="KEGG" id="cbae:COR50_07135"/>
<reference evidence="1 2" key="1">
    <citation type="submission" date="2017-10" db="EMBL/GenBank/DDBJ databases">
        <title>Paenichitinophaga pekingensis gen. nov., sp. nov., isolated from activated sludge.</title>
        <authorList>
            <person name="Jin D."/>
            <person name="Kong X."/>
            <person name="Deng Y."/>
            <person name="Bai Z."/>
        </authorList>
    </citation>
    <scope>NUCLEOTIDE SEQUENCE [LARGE SCALE GENOMIC DNA]</scope>
    <source>
        <strain evidence="1 2">13</strain>
    </source>
</reference>
<protein>
    <submittedName>
        <fullName evidence="1">Uncharacterized protein</fullName>
    </submittedName>
</protein>